<evidence type="ECO:0000313" key="3">
    <source>
        <dbReference type="Proteomes" id="UP000247078"/>
    </source>
</evidence>
<dbReference type="EMBL" id="QGTZ01000010">
    <property type="protein sequence ID" value="PWW36707.1"/>
    <property type="molecule type" value="Genomic_DNA"/>
</dbReference>
<gene>
    <name evidence="2" type="ORF">DET54_102153</name>
    <name evidence="1" type="ORF">DET56_110146</name>
</gene>
<evidence type="ECO:0000313" key="4">
    <source>
        <dbReference type="Proteomes" id="UP000248827"/>
    </source>
</evidence>
<dbReference type="Proteomes" id="UP000247078">
    <property type="component" value="Unassembled WGS sequence"/>
</dbReference>
<protein>
    <submittedName>
        <fullName evidence="1">Uncharacterized protein</fullName>
    </submittedName>
</protein>
<name>A0A855XQ43_9BACL</name>
<dbReference type="AlphaFoldDB" id="A0A855XQ43"/>
<keyword evidence="4" id="KW-1185">Reference proteome</keyword>
<organism evidence="1 3">
    <name type="scientific">Paenibacillus pabuli</name>
    <dbReference type="NCBI Taxonomy" id="1472"/>
    <lineage>
        <taxon>Bacteria</taxon>
        <taxon>Bacillati</taxon>
        <taxon>Bacillota</taxon>
        <taxon>Bacilli</taxon>
        <taxon>Bacillales</taxon>
        <taxon>Paenibacillaceae</taxon>
        <taxon>Paenibacillus</taxon>
    </lineage>
</organism>
<accession>A0A855XQ43</accession>
<comment type="caution">
    <text evidence="1">The sequence shown here is derived from an EMBL/GenBank/DDBJ whole genome shotgun (WGS) entry which is preliminary data.</text>
</comment>
<sequence length="52" mass="5497">MIQAGMSEDYVGYIGPSSSTEALPSKTNRLTPLHNASLMNGIITASGDQSRK</sequence>
<dbReference type="RefSeq" id="WP_181458376.1">
    <property type="nucleotide sequence ID" value="NZ_QGTZ01000010.1"/>
</dbReference>
<dbReference type="EMBL" id="QLLI01000002">
    <property type="protein sequence ID" value="RAJ00666.1"/>
    <property type="molecule type" value="Genomic_DNA"/>
</dbReference>
<evidence type="ECO:0000313" key="1">
    <source>
        <dbReference type="EMBL" id="PWW36707.1"/>
    </source>
</evidence>
<reference evidence="1 3" key="1">
    <citation type="submission" date="2018-05" db="EMBL/GenBank/DDBJ databases">
        <title>Freshwater and sediment microbial communities from various areas in North America, analyzing microbe dynamics in response to fracking.</title>
        <authorList>
            <person name="Lamendella R."/>
        </authorList>
    </citation>
    <scope>NUCLEOTIDE SEQUENCE [LARGE SCALE GENOMIC DNA]</scope>
    <source>
        <strain evidence="1 3">DB-3</strain>
        <strain evidence="2 4">NG-13</strain>
    </source>
</reference>
<dbReference type="Proteomes" id="UP000248827">
    <property type="component" value="Unassembled WGS sequence"/>
</dbReference>
<evidence type="ECO:0000313" key="2">
    <source>
        <dbReference type="EMBL" id="RAJ00666.1"/>
    </source>
</evidence>
<proteinExistence type="predicted"/>